<keyword evidence="4 5" id="KW-0653">Protein transport</keyword>
<evidence type="ECO:0000259" key="7">
    <source>
        <dbReference type="Pfam" id="PF04048"/>
    </source>
</evidence>
<dbReference type="GO" id="GO:0032584">
    <property type="term" value="C:growth cone membrane"/>
    <property type="evidence" value="ECO:0007669"/>
    <property type="project" value="TreeGrafter"/>
</dbReference>
<comment type="function">
    <text evidence="5">Component of the exocyst complex involved in the docking of exocytic vesicles with fusion sites on the plasma membrane.</text>
</comment>
<protein>
    <recommendedName>
        <fullName evidence="5">Exocyst complex component Sec8</fullName>
    </recommendedName>
</protein>
<dbReference type="EMBL" id="CAJPVJ010008978">
    <property type="protein sequence ID" value="CAG2172265.1"/>
    <property type="molecule type" value="Genomic_DNA"/>
</dbReference>
<evidence type="ECO:0000256" key="6">
    <source>
        <dbReference type="SAM" id="MobiDB-lite"/>
    </source>
</evidence>
<feature type="non-terminal residue" evidence="9">
    <location>
        <position position="964"/>
    </location>
</feature>
<keyword evidence="10" id="KW-1185">Reference proteome</keyword>
<reference evidence="9" key="1">
    <citation type="submission" date="2020-11" db="EMBL/GenBank/DDBJ databases">
        <authorList>
            <person name="Tran Van P."/>
        </authorList>
    </citation>
    <scope>NUCLEOTIDE SEQUENCE</scope>
</reference>
<dbReference type="GO" id="GO:0045202">
    <property type="term" value="C:synapse"/>
    <property type="evidence" value="ECO:0007669"/>
    <property type="project" value="TreeGrafter"/>
</dbReference>
<dbReference type="PANTHER" id="PTHR14146:SF0">
    <property type="entry name" value="EXOCYST COMPLEX COMPONENT 4"/>
    <property type="match status" value="1"/>
</dbReference>
<organism evidence="9">
    <name type="scientific">Oppiella nova</name>
    <dbReference type="NCBI Taxonomy" id="334625"/>
    <lineage>
        <taxon>Eukaryota</taxon>
        <taxon>Metazoa</taxon>
        <taxon>Ecdysozoa</taxon>
        <taxon>Arthropoda</taxon>
        <taxon>Chelicerata</taxon>
        <taxon>Arachnida</taxon>
        <taxon>Acari</taxon>
        <taxon>Acariformes</taxon>
        <taxon>Sarcoptiformes</taxon>
        <taxon>Oribatida</taxon>
        <taxon>Brachypylina</taxon>
        <taxon>Oppioidea</taxon>
        <taxon>Oppiidae</taxon>
        <taxon>Oppiella</taxon>
    </lineage>
</organism>
<dbReference type="EMBL" id="OC923803">
    <property type="protein sequence ID" value="CAD7655078.1"/>
    <property type="molecule type" value="Genomic_DNA"/>
</dbReference>
<evidence type="ECO:0000256" key="2">
    <source>
        <dbReference type="ARBA" id="ARBA00022448"/>
    </source>
</evidence>
<evidence type="ECO:0000256" key="5">
    <source>
        <dbReference type="RuleBase" id="RU367079"/>
    </source>
</evidence>
<evidence type="ECO:0000313" key="10">
    <source>
        <dbReference type="Proteomes" id="UP000728032"/>
    </source>
</evidence>
<evidence type="ECO:0000256" key="1">
    <source>
        <dbReference type="ARBA" id="ARBA00010470"/>
    </source>
</evidence>
<dbReference type="InterPro" id="IPR039682">
    <property type="entry name" value="Sec8/EXOC4"/>
</dbReference>
<dbReference type="PANTHER" id="PTHR14146">
    <property type="entry name" value="EXOCYST COMPLEX COMPONENT 4"/>
    <property type="match status" value="1"/>
</dbReference>
<feature type="region of interest" description="Disordered" evidence="6">
    <location>
        <begin position="254"/>
        <end position="284"/>
    </location>
</feature>
<dbReference type="GO" id="GO:0000145">
    <property type="term" value="C:exocyst"/>
    <property type="evidence" value="ECO:0007669"/>
    <property type="project" value="UniProtKB-UniRule"/>
</dbReference>
<feature type="domain" description="Exocyst complex component Sec8 middle helical bundle" evidence="8">
    <location>
        <begin position="285"/>
        <end position="560"/>
    </location>
</feature>
<keyword evidence="2 5" id="KW-0813">Transport</keyword>
<proteinExistence type="inferred from homology"/>
<dbReference type="GO" id="GO:0006612">
    <property type="term" value="P:protein targeting to membrane"/>
    <property type="evidence" value="ECO:0007669"/>
    <property type="project" value="UniProtKB-UniRule"/>
</dbReference>
<dbReference type="InterPro" id="IPR007191">
    <property type="entry name" value="Sec8_exocyst_N"/>
</dbReference>
<feature type="compositionally biased region" description="Acidic residues" evidence="6">
    <location>
        <begin position="274"/>
        <end position="284"/>
    </location>
</feature>
<dbReference type="GO" id="GO:0007268">
    <property type="term" value="P:chemical synaptic transmission"/>
    <property type="evidence" value="ECO:0007669"/>
    <property type="project" value="TreeGrafter"/>
</dbReference>
<evidence type="ECO:0000313" key="9">
    <source>
        <dbReference type="EMBL" id="CAD7655078.1"/>
    </source>
</evidence>
<dbReference type="GO" id="GO:0006893">
    <property type="term" value="P:Golgi to plasma membrane transport"/>
    <property type="evidence" value="ECO:0007669"/>
    <property type="project" value="TreeGrafter"/>
</dbReference>
<evidence type="ECO:0000256" key="4">
    <source>
        <dbReference type="ARBA" id="ARBA00022927"/>
    </source>
</evidence>
<dbReference type="AlphaFoldDB" id="A0A7R9QSH0"/>
<dbReference type="InterPro" id="IPR048630">
    <property type="entry name" value="Sec8_M"/>
</dbReference>
<dbReference type="GO" id="GO:0090522">
    <property type="term" value="P:vesicle tethering involved in exocytosis"/>
    <property type="evidence" value="ECO:0007669"/>
    <property type="project" value="UniProtKB-UniRule"/>
</dbReference>
<feature type="compositionally biased region" description="Polar residues" evidence="6">
    <location>
        <begin position="17"/>
        <end position="26"/>
    </location>
</feature>
<dbReference type="OrthoDB" id="272977at2759"/>
<comment type="similarity">
    <text evidence="1 5">Belongs to the SEC8 family.</text>
</comment>
<sequence>MQSSDSSQPTRPPRLTRASSKESSSVLKGGLLMSVIRSLTSSRDSMDRDRERANLEREFKDCDQKLSALVVQHHTDLFQVMSAFSKISQRLKSSRERVVITRDKLQTCQKLLHCKRDELKKLWLESVENKVVLELLDRVERMTTVPHSVDQYIQRKHYLHATRLLVQSLKQLDTDLVSVDALKEVKSDLVDKKDSLYELIVDELHRHLYIKSTTDLVKRFKRHGSVRHTSDNTPARKISVADILSPAVQIGVTSKKQRTAQSMPSMGAGSSGEDNVEEDTNITDPEEDSRHFIAILIKCLGLLNKIPEAVDTIKERCDKELTNIAKRTGREVAADAPDGSDWTATDGTKGLFPMVLSASALLGNYETKQKTPHILHNFLDLLFQQYRSVVHLHDTVVLSNLRLMESTGVTIPNIYTIPDVWARVQTIVQYVMDLYLDASGTHTGVKANQTISQSSVVSTSATPADLSSYFIKKRGLTAAVTTMKSVKKAPLFRFDHSSHAISLNAYLAEQKEALKAEAQGGAGGDDHAMDSIDFGLNTGTERYVVCPPQPENIVVMFNPLMRFVREVEDELELEADAGNHCPLYLYLISCAKTFCNQISHDLERTMDLANKSLDVWKLQTDAEWLSAVGLTRPVLHSTAMIDRAVFDLKNLMFALPLFADDFLTLICQLLSNYKEVCLAGYRAIVQPEPDDKRIISATWAKDEDINRFLKSLPNWATLLGAQSSAADRQHRKPHVRLLSQESRQTFDGESPEEVRLRNMRESEILTSNLSQESSIPAHEILTDVSQLRILGQLQESMEWLGRRCDELVQSMPQSSDGSFLAPSVTEPKSNFELMPLSDVSIATLNQLSRDFEELAQTCLLVLHLEVRVHCFYHLLPLSQSPFAMGIDSQEPDPEVIRLNKDLAAIDEALSVVLEPWKLRYVFEGVGHLVATILINCANSLKRINSNGVKKMCRNIFVIQQSLTT</sequence>
<keyword evidence="3 5" id="KW-0268">Exocytosis</keyword>
<feature type="compositionally biased region" description="Polar residues" evidence="6">
    <location>
        <begin position="254"/>
        <end position="264"/>
    </location>
</feature>
<evidence type="ECO:0000259" key="8">
    <source>
        <dbReference type="Pfam" id="PF20652"/>
    </source>
</evidence>
<dbReference type="Pfam" id="PF04048">
    <property type="entry name" value="Sec8_N"/>
    <property type="match status" value="1"/>
</dbReference>
<dbReference type="Proteomes" id="UP000728032">
    <property type="component" value="Unassembled WGS sequence"/>
</dbReference>
<dbReference type="GO" id="GO:0006904">
    <property type="term" value="P:vesicle docking involved in exocytosis"/>
    <property type="evidence" value="ECO:0007669"/>
    <property type="project" value="InterPro"/>
</dbReference>
<dbReference type="GO" id="GO:0015031">
    <property type="term" value="P:protein transport"/>
    <property type="evidence" value="ECO:0007669"/>
    <property type="project" value="UniProtKB-KW"/>
</dbReference>
<dbReference type="Pfam" id="PF20652">
    <property type="entry name" value="Sec8_C"/>
    <property type="match status" value="1"/>
</dbReference>
<accession>A0A7R9QSH0</accession>
<evidence type="ECO:0000256" key="3">
    <source>
        <dbReference type="ARBA" id="ARBA00022483"/>
    </source>
</evidence>
<gene>
    <name evidence="9" type="ORF">ONB1V03_LOCUS11723</name>
</gene>
<name>A0A7R9QSH0_9ACAR</name>
<feature type="region of interest" description="Disordered" evidence="6">
    <location>
        <begin position="1"/>
        <end position="26"/>
    </location>
</feature>
<feature type="domain" description="Exocyst complex component Sec8 N-terminal" evidence="7">
    <location>
        <begin position="51"/>
        <end position="151"/>
    </location>
</feature>